<dbReference type="AlphaFoldDB" id="A0A4Q1KEI9"/>
<sequence length="96" mass="11044">MQRSRVIASVVVRNLSEETKSRLVARAMRNKHSLEEELRQILDATAHADAQNPDAQEPFGDWLVRITRPGYEDFADIMDRIVAERTLPDRPLPTFD</sequence>
<name>A0A4Q1KEI9_9SPHN</name>
<dbReference type="InterPro" id="IPR053853">
    <property type="entry name" value="FitA-like_RHH"/>
</dbReference>
<proteinExistence type="predicted"/>
<dbReference type="InterPro" id="IPR010985">
    <property type="entry name" value="Ribbon_hlx_hlx"/>
</dbReference>
<keyword evidence="3" id="KW-1185">Reference proteome</keyword>
<dbReference type="Pfam" id="PF22513">
    <property type="entry name" value="FitA-like_RHH"/>
    <property type="match status" value="1"/>
</dbReference>
<dbReference type="GO" id="GO:0006355">
    <property type="term" value="P:regulation of DNA-templated transcription"/>
    <property type="evidence" value="ECO:0007669"/>
    <property type="project" value="InterPro"/>
</dbReference>
<evidence type="ECO:0000259" key="1">
    <source>
        <dbReference type="Pfam" id="PF22513"/>
    </source>
</evidence>
<gene>
    <name evidence="2" type="ORF">EQG66_13520</name>
</gene>
<accession>A0A4Q1KEI9</accession>
<dbReference type="Proteomes" id="UP000290958">
    <property type="component" value="Unassembled WGS sequence"/>
</dbReference>
<dbReference type="OrthoDB" id="7596695at2"/>
<evidence type="ECO:0000313" key="2">
    <source>
        <dbReference type="EMBL" id="RXR25994.1"/>
    </source>
</evidence>
<dbReference type="InterPro" id="IPR013321">
    <property type="entry name" value="Arc_rbn_hlx_hlx"/>
</dbReference>
<dbReference type="RefSeq" id="WP_129405082.1">
    <property type="nucleotide sequence ID" value="NZ_SBKP01000017.1"/>
</dbReference>
<dbReference type="EMBL" id="SBKP01000017">
    <property type="protein sequence ID" value="RXR25994.1"/>
    <property type="molecule type" value="Genomic_DNA"/>
</dbReference>
<organism evidence="2 3">
    <name type="scientific">Sphingobium fluviale</name>
    <dbReference type="NCBI Taxonomy" id="2506423"/>
    <lineage>
        <taxon>Bacteria</taxon>
        <taxon>Pseudomonadati</taxon>
        <taxon>Pseudomonadota</taxon>
        <taxon>Alphaproteobacteria</taxon>
        <taxon>Sphingomonadales</taxon>
        <taxon>Sphingomonadaceae</taxon>
        <taxon>Sphingobium</taxon>
    </lineage>
</organism>
<dbReference type="SUPFAM" id="SSF47598">
    <property type="entry name" value="Ribbon-helix-helix"/>
    <property type="match status" value="1"/>
</dbReference>
<feature type="domain" description="Antitoxin FitA-like ribbon-helix-helix" evidence="1">
    <location>
        <begin position="8"/>
        <end position="45"/>
    </location>
</feature>
<reference evidence="3" key="1">
    <citation type="submission" date="2019-01" db="EMBL/GenBank/DDBJ databases">
        <title>Cytophagaceae bacterium strain CAR-16.</title>
        <authorList>
            <person name="Chen W.-M."/>
        </authorList>
    </citation>
    <scope>NUCLEOTIDE SEQUENCE [LARGE SCALE GENOMIC DNA]</scope>
    <source>
        <strain evidence="3">CHR27</strain>
    </source>
</reference>
<evidence type="ECO:0000313" key="3">
    <source>
        <dbReference type="Proteomes" id="UP000290958"/>
    </source>
</evidence>
<dbReference type="Gene3D" id="1.10.1220.10">
    <property type="entry name" value="Met repressor-like"/>
    <property type="match status" value="1"/>
</dbReference>
<comment type="caution">
    <text evidence="2">The sequence shown here is derived from an EMBL/GenBank/DDBJ whole genome shotgun (WGS) entry which is preliminary data.</text>
</comment>
<protein>
    <submittedName>
        <fullName evidence="2">Plasmid stability protein y4jJ</fullName>
    </submittedName>
</protein>